<evidence type="ECO:0000313" key="1">
    <source>
        <dbReference type="EMBL" id="PIP15016.1"/>
    </source>
</evidence>
<dbReference type="EMBL" id="PCRE01000028">
    <property type="protein sequence ID" value="PIP15016.1"/>
    <property type="molecule type" value="Genomic_DNA"/>
</dbReference>
<dbReference type="Proteomes" id="UP000231025">
    <property type="component" value="Unassembled WGS sequence"/>
</dbReference>
<evidence type="ECO:0000313" key="2">
    <source>
        <dbReference type="Proteomes" id="UP000231025"/>
    </source>
</evidence>
<gene>
    <name evidence="1" type="ORF">COX47_01905</name>
</gene>
<organism evidence="1 2">
    <name type="scientific">Candidatus Roizmanbacteria bacterium CG23_combo_of_CG06-09_8_20_14_all_35_49</name>
    <dbReference type="NCBI Taxonomy" id="1974863"/>
    <lineage>
        <taxon>Bacteria</taxon>
        <taxon>Candidatus Roizmaniibacteriota</taxon>
    </lineage>
</organism>
<protein>
    <recommendedName>
        <fullName evidence="3">Restriction endonuclease</fullName>
    </recommendedName>
</protein>
<dbReference type="AlphaFoldDB" id="A0A2G9Y742"/>
<proteinExistence type="predicted"/>
<name>A0A2G9Y742_9BACT</name>
<reference evidence="1 2" key="1">
    <citation type="submission" date="2017-09" db="EMBL/GenBank/DDBJ databases">
        <title>Depth-based differentiation of microbial function through sediment-hosted aquifers and enrichment of novel symbionts in the deep terrestrial subsurface.</title>
        <authorList>
            <person name="Probst A.J."/>
            <person name="Ladd B."/>
            <person name="Jarett J.K."/>
            <person name="Geller-Mcgrath D.E."/>
            <person name="Sieber C.M."/>
            <person name="Emerson J.B."/>
            <person name="Anantharaman K."/>
            <person name="Thomas B.C."/>
            <person name="Malmstrom R."/>
            <person name="Stieglmeier M."/>
            <person name="Klingl A."/>
            <person name="Woyke T."/>
            <person name="Ryan C.M."/>
            <person name="Banfield J.F."/>
        </authorList>
    </citation>
    <scope>NUCLEOTIDE SEQUENCE [LARGE SCALE GENOMIC DNA]</scope>
    <source>
        <strain evidence="1">CG23_combo_of_CG06-09_8_20_14_all_35_49</strain>
    </source>
</reference>
<sequence>MSNDLIYKPQEEKISSEPDFGLFDRSRKKSSRSKADLFELLLVKELNKYSKLSCLNLNDEIKNLINKIKLFKDGSTRIKEQNKRVRLLLPYITKELNKLITTEGKIIKIVWIGRDWQTHKTLADIDIKFLSGKIIGISTKSTRSGKGTQKNIGLKELKKYLGLNIDEELLEMKNKIISKVSAQNKYLKEIAKKGITFIKKNKYRFPIIEKIGKEYGVPLQQLAVKESVKLFNKLTFEKKKAFINFILGFEEKGPLLNAFISGKTTHLYWNISLTSLVGDDLKAVDEGSRGYYIASNGKNIIRIQVNFTNGIGISAFCERAFL</sequence>
<evidence type="ECO:0008006" key="3">
    <source>
        <dbReference type="Google" id="ProtNLM"/>
    </source>
</evidence>
<accession>A0A2G9Y742</accession>
<comment type="caution">
    <text evidence="1">The sequence shown here is derived from an EMBL/GenBank/DDBJ whole genome shotgun (WGS) entry which is preliminary data.</text>
</comment>